<gene>
    <name evidence="2" type="ORF">I553_10242</name>
</gene>
<dbReference type="AlphaFoldDB" id="X8AND3"/>
<sequence>MTSAGHRATPSRQRHRRTSCPLGPRCCPAYPQPLWVRAHSASGRGRSRQIPFAPQHGLTLTGLHHLELLNHPQIYAKLRDWLTEA</sequence>
<comment type="caution">
    <text evidence="2">The sequence shown here is derived from an EMBL/GenBank/DDBJ whole genome shotgun (WGS) entry which is preliminary data.</text>
</comment>
<accession>X8AND3</accession>
<evidence type="ECO:0000256" key="1">
    <source>
        <dbReference type="SAM" id="MobiDB-lite"/>
    </source>
</evidence>
<name>X8AND3_MYCXE</name>
<proteinExistence type="predicted"/>
<organism evidence="2">
    <name type="scientific">Mycobacterium xenopi 4042</name>
    <dbReference type="NCBI Taxonomy" id="1299334"/>
    <lineage>
        <taxon>Bacteria</taxon>
        <taxon>Bacillati</taxon>
        <taxon>Actinomycetota</taxon>
        <taxon>Actinomycetes</taxon>
        <taxon>Mycobacteriales</taxon>
        <taxon>Mycobacteriaceae</taxon>
        <taxon>Mycobacterium</taxon>
    </lineage>
</organism>
<feature type="region of interest" description="Disordered" evidence="1">
    <location>
        <begin position="1"/>
        <end position="21"/>
    </location>
</feature>
<evidence type="ECO:0000313" key="2">
    <source>
        <dbReference type="EMBL" id="EUA32646.1"/>
    </source>
</evidence>
<dbReference type="EMBL" id="JAOB01000053">
    <property type="protein sequence ID" value="EUA32646.1"/>
    <property type="molecule type" value="Genomic_DNA"/>
</dbReference>
<dbReference type="PATRIC" id="fig|1299334.3.peg.5607"/>
<reference evidence="2" key="1">
    <citation type="submission" date="2014-01" db="EMBL/GenBank/DDBJ databases">
        <authorList>
            <person name="Brown-Elliot B."/>
            <person name="Wallace R."/>
            <person name="Lenaerts A."/>
            <person name="Ordway D."/>
            <person name="DeGroote M.A."/>
            <person name="Parker T."/>
            <person name="Sizemore C."/>
            <person name="Tallon L.J."/>
            <person name="Sadzewicz L.K."/>
            <person name="Sengamalay N."/>
            <person name="Fraser C.M."/>
            <person name="Hine E."/>
            <person name="Shefchek K.A."/>
            <person name="Das S.P."/>
            <person name="Tettelin H."/>
        </authorList>
    </citation>
    <scope>NUCLEOTIDE SEQUENCE [LARGE SCALE GENOMIC DNA]</scope>
    <source>
        <strain evidence="2">4042</strain>
    </source>
</reference>
<protein>
    <submittedName>
        <fullName evidence="2">Uncharacterized protein</fullName>
    </submittedName>
</protein>